<dbReference type="SMART" id="SM00398">
    <property type="entry name" value="HMG"/>
    <property type="match status" value="1"/>
</dbReference>
<dbReference type="CDD" id="cd01389">
    <property type="entry name" value="HMG-box_ROX1-like"/>
    <property type="match status" value="1"/>
</dbReference>
<feature type="region of interest" description="Disordered" evidence="4">
    <location>
        <begin position="1"/>
        <end position="45"/>
    </location>
</feature>
<dbReference type="InterPro" id="IPR050140">
    <property type="entry name" value="SRY-related_HMG-box_TF-like"/>
</dbReference>
<dbReference type="InterPro" id="IPR036910">
    <property type="entry name" value="HMG_box_dom_sf"/>
</dbReference>
<dbReference type="OrthoDB" id="6247875at2759"/>
<feature type="domain" description="HMG box" evidence="5">
    <location>
        <begin position="41"/>
        <end position="115"/>
    </location>
</feature>
<evidence type="ECO:0000256" key="1">
    <source>
        <dbReference type="ARBA" id="ARBA00023125"/>
    </source>
</evidence>
<accession>A0A4Y7SMN6</accession>
<reference evidence="6 7" key="1">
    <citation type="journal article" date="2019" name="Nat. Ecol. Evol.">
        <title>Megaphylogeny resolves global patterns of mushroom evolution.</title>
        <authorList>
            <person name="Varga T."/>
            <person name="Krizsan K."/>
            <person name="Foldi C."/>
            <person name="Dima B."/>
            <person name="Sanchez-Garcia M."/>
            <person name="Sanchez-Ramirez S."/>
            <person name="Szollosi G.J."/>
            <person name="Szarkandi J.G."/>
            <person name="Papp V."/>
            <person name="Albert L."/>
            <person name="Andreopoulos W."/>
            <person name="Angelini C."/>
            <person name="Antonin V."/>
            <person name="Barry K.W."/>
            <person name="Bougher N.L."/>
            <person name="Buchanan P."/>
            <person name="Buyck B."/>
            <person name="Bense V."/>
            <person name="Catcheside P."/>
            <person name="Chovatia M."/>
            <person name="Cooper J."/>
            <person name="Damon W."/>
            <person name="Desjardin D."/>
            <person name="Finy P."/>
            <person name="Geml J."/>
            <person name="Haridas S."/>
            <person name="Hughes K."/>
            <person name="Justo A."/>
            <person name="Karasinski D."/>
            <person name="Kautmanova I."/>
            <person name="Kiss B."/>
            <person name="Kocsube S."/>
            <person name="Kotiranta H."/>
            <person name="LaButti K.M."/>
            <person name="Lechner B.E."/>
            <person name="Liimatainen K."/>
            <person name="Lipzen A."/>
            <person name="Lukacs Z."/>
            <person name="Mihaltcheva S."/>
            <person name="Morgado L.N."/>
            <person name="Niskanen T."/>
            <person name="Noordeloos M.E."/>
            <person name="Ohm R.A."/>
            <person name="Ortiz-Santana B."/>
            <person name="Ovrebo C."/>
            <person name="Racz N."/>
            <person name="Riley R."/>
            <person name="Savchenko A."/>
            <person name="Shiryaev A."/>
            <person name="Soop K."/>
            <person name="Spirin V."/>
            <person name="Szebenyi C."/>
            <person name="Tomsovsky M."/>
            <person name="Tulloss R.E."/>
            <person name="Uehling J."/>
            <person name="Grigoriev I.V."/>
            <person name="Vagvolgyi C."/>
            <person name="Papp T."/>
            <person name="Martin F.M."/>
            <person name="Miettinen O."/>
            <person name="Hibbett D.S."/>
            <person name="Nagy L.G."/>
        </authorList>
    </citation>
    <scope>NUCLEOTIDE SEQUENCE [LARGE SCALE GENOMIC DNA]</scope>
    <source>
        <strain evidence="6 7">FP101781</strain>
    </source>
</reference>
<keyword evidence="7" id="KW-1185">Reference proteome</keyword>
<dbReference type="EMBL" id="QPFP01000082">
    <property type="protein sequence ID" value="TEB23105.1"/>
    <property type="molecule type" value="Genomic_DNA"/>
</dbReference>
<dbReference type="Proteomes" id="UP000298030">
    <property type="component" value="Unassembled WGS sequence"/>
</dbReference>
<gene>
    <name evidence="6" type="ORF">FA13DRAFT_1460187</name>
</gene>
<proteinExistence type="predicted"/>
<evidence type="ECO:0000259" key="5">
    <source>
        <dbReference type="PROSITE" id="PS50118"/>
    </source>
</evidence>
<evidence type="ECO:0000313" key="7">
    <source>
        <dbReference type="Proteomes" id="UP000298030"/>
    </source>
</evidence>
<dbReference type="AlphaFoldDB" id="A0A4Y7SMN6"/>
<keyword evidence="1 3" id="KW-0238">DNA-binding</keyword>
<sequence>MVLPTPSSLAAFPTPAPPRPQPCSPPTRLRFGHPAPTSKGIPRPPNSWILFRSDRAQRITRQWGHQYPGIKLRQDALSKTISTEWRSLSPEEKQFWNLLAAEKAREHKLMYPNYVFKPQRGKAQVKHSKGGVLKARGVAVQSSHILYPEFTVPPAEQAFPPLWPFADQDFSALETMQTPSIETAANVIPDFSCAIPGQVGYPDFNFMNSVGQSLDAEFMPQPPLGLQADSSLYPSFDAAGTLAFADYAFGDQSNLAAIQQHSDLADTSLFFSSGFHEYYQ</sequence>
<name>A0A4Y7SMN6_COPMI</name>
<evidence type="ECO:0000313" key="6">
    <source>
        <dbReference type="EMBL" id="TEB23105.1"/>
    </source>
</evidence>
<dbReference type="Gene3D" id="1.10.30.10">
    <property type="entry name" value="High mobility group box domain"/>
    <property type="match status" value="1"/>
</dbReference>
<keyword evidence="3" id="KW-0539">Nucleus</keyword>
<dbReference type="GO" id="GO:0001228">
    <property type="term" value="F:DNA-binding transcription activator activity, RNA polymerase II-specific"/>
    <property type="evidence" value="ECO:0007669"/>
    <property type="project" value="TreeGrafter"/>
</dbReference>
<protein>
    <recommendedName>
        <fullName evidence="5">HMG box domain-containing protein</fullName>
    </recommendedName>
</protein>
<evidence type="ECO:0000256" key="2">
    <source>
        <dbReference type="ARBA" id="ARBA00023163"/>
    </source>
</evidence>
<comment type="caution">
    <text evidence="6">The sequence shown here is derived from an EMBL/GenBank/DDBJ whole genome shotgun (WGS) entry which is preliminary data.</text>
</comment>
<dbReference type="PROSITE" id="PS50118">
    <property type="entry name" value="HMG_BOX_2"/>
    <property type="match status" value="1"/>
</dbReference>
<feature type="compositionally biased region" description="Pro residues" evidence="4">
    <location>
        <begin position="14"/>
        <end position="25"/>
    </location>
</feature>
<organism evidence="6 7">
    <name type="scientific">Coprinellus micaceus</name>
    <name type="common">Glistening ink-cap mushroom</name>
    <name type="synonym">Coprinus micaceus</name>
    <dbReference type="NCBI Taxonomy" id="71717"/>
    <lineage>
        <taxon>Eukaryota</taxon>
        <taxon>Fungi</taxon>
        <taxon>Dikarya</taxon>
        <taxon>Basidiomycota</taxon>
        <taxon>Agaricomycotina</taxon>
        <taxon>Agaricomycetes</taxon>
        <taxon>Agaricomycetidae</taxon>
        <taxon>Agaricales</taxon>
        <taxon>Agaricineae</taxon>
        <taxon>Psathyrellaceae</taxon>
        <taxon>Coprinellus</taxon>
    </lineage>
</organism>
<dbReference type="GO" id="GO:0030154">
    <property type="term" value="P:cell differentiation"/>
    <property type="evidence" value="ECO:0007669"/>
    <property type="project" value="TreeGrafter"/>
</dbReference>
<dbReference type="PANTHER" id="PTHR10270">
    <property type="entry name" value="SOX TRANSCRIPTION FACTOR"/>
    <property type="match status" value="1"/>
</dbReference>
<dbReference type="SUPFAM" id="SSF47095">
    <property type="entry name" value="HMG-box"/>
    <property type="match status" value="1"/>
</dbReference>
<dbReference type="GO" id="GO:0005634">
    <property type="term" value="C:nucleus"/>
    <property type="evidence" value="ECO:0007669"/>
    <property type="project" value="UniProtKB-UniRule"/>
</dbReference>
<feature type="DNA-binding region" description="HMG box" evidence="3">
    <location>
        <begin position="41"/>
        <end position="115"/>
    </location>
</feature>
<keyword evidence="2" id="KW-0804">Transcription</keyword>
<dbReference type="InterPro" id="IPR009071">
    <property type="entry name" value="HMG_box_dom"/>
</dbReference>
<dbReference type="Pfam" id="PF00505">
    <property type="entry name" value="HMG_box"/>
    <property type="match status" value="1"/>
</dbReference>
<dbReference type="GO" id="GO:0000978">
    <property type="term" value="F:RNA polymerase II cis-regulatory region sequence-specific DNA binding"/>
    <property type="evidence" value="ECO:0007669"/>
    <property type="project" value="TreeGrafter"/>
</dbReference>
<dbReference type="STRING" id="71717.A0A4Y7SMN6"/>
<dbReference type="PANTHER" id="PTHR10270:SF161">
    <property type="entry name" value="SEX-DETERMINING REGION Y PROTEIN"/>
    <property type="match status" value="1"/>
</dbReference>
<evidence type="ECO:0000256" key="4">
    <source>
        <dbReference type="SAM" id="MobiDB-lite"/>
    </source>
</evidence>
<evidence type="ECO:0000256" key="3">
    <source>
        <dbReference type="PROSITE-ProRule" id="PRU00267"/>
    </source>
</evidence>